<protein>
    <recommendedName>
        <fullName evidence="1">DUF5753 domain-containing protein</fullName>
    </recommendedName>
</protein>
<keyword evidence="3" id="KW-1185">Reference proteome</keyword>
<dbReference type="InterPro" id="IPR043917">
    <property type="entry name" value="DUF5753"/>
</dbReference>
<evidence type="ECO:0000313" key="2">
    <source>
        <dbReference type="EMBL" id="PSK80699.1"/>
    </source>
</evidence>
<organism evidence="2 3">
    <name type="scientific">Murinocardiopsis flavida</name>
    <dbReference type="NCBI Taxonomy" id="645275"/>
    <lineage>
        <taxon>Bacteria</taxon>
        <taxon>Bacillati</taxon>
        <taxon>Actinomycetota</taxon>
        <taxon>Actinomycetes</taxon>
        <taxon>Streptosporangiales</taxon>
        <taxon>Nocardiopsidaceae</taxon>
        <taxon>Murinocardiopsis</taxon>
    </lineage>
</organism>
<proteinExistence type="predicted"/>
<sequence length="213" mass="23516">MLQGDGILIDLWERLHNDSYPHFIGELVDAEPLAVIIRAYEPQLIPGLLQTEGYARATLTAGNSRAPVEVVERLVVGRMKRQNIWNKRNPAHMIAIVDETVIRRPIGPAGVMSSQIGRFLDMIEQRILKLLVIPTGRGQHPGLTGPFTLLSLTDGRDLVYVEDALSGRMVHTPGAVRAMVLQFGDLQEVALSPDESHRLLKDAKEGFDGSELA</sequence>
<accession>A0A2P8C6U9</accession>
<evidence type="ECO:0000313" key="3">
    <source>
        <dbReference type="Proteomes" id="UP000240542"/>
    </source>
</evidence>
<evidence type="ECO:0000259" key="1">
    <source>
        <dbReference type="Pfam" id="PF19054"/>
    </source>
</evidence>
<name>A0A2P8C6U9_9ACTN</name>
<dbReference type="Pfam" id="PF19054">
    <property type="entry name" value="DUF5753"/>
    <property type="match status" value="1"/>
</dbReference>
<dbReference type="EMBL" id="PYGA01000052">
    <property type="protein sequence ID" value="PSK80699.1"/>
    <property type="molecule type" value="Genomic_DNA"/>
</dbReference>
<gene>
    <name evidence="2" type="ORF">CLV63_1526</name>
</gene>
<comment type="caution">
    <text evidence="2">The sequence shown here is derived from an EMBL/GenBank/DDBJ whole genome shotgun (WGS) entry which is preliminary data.</text>
</comment>
<dbReference type="Proteomes" id="UP000240542">
    <property type="component" value="Unassembled WGS sequence"/>
</dbReference>
<reference evidence="2 3" key="1">
    <citation type="submission" date="2018-03" db="EMBL/GenBank/DDBJ databases">
        <title>Genomic Encyclopedia of Archaeal and Bacterial Type Strains, Phase II (KMG-II): from individual species to whole genera.</title>
        <authorList>
            <person name="Goeker M."/>
        </authorList>
    </citation>
    <scope>NUCLEOTIDE SEQUENCE [LARGE SCALE GENOMIC DNA]</scope>
    <source>
        <strain evidence="2 3">DSM 45312</strain>
    </source>
</reference>
<dbReference type="AlphaFoldDB" id="A0A2P8C6U9"/>
<feature type="domain" description="DUF5753" evidence="1">
    <location>
        <begin position="26"/>
        <end position="201"/>
    </location>
</feature>